<feature type="transmembrane region" description="Helical" evidence="6">
    <location>
        <begin position="143"/>
        <end position="163"/>
    </location>
</feature>
<feature type="transmembrane region" description="Helical" evidence="6">
    <location>
        <begin position="352"/>
        <end position="371"/>
    </location>
</feature>
<feature type="transmembrane region" description="Helical" evidence="6">
    <location>
        <begin position="209"/>
        <end position="230"/>
    </location>
</feature>
<dbReference type="Gene3D" id="1.20.1250.20">
    <property type="entry name" value="MFS general substrate transporter like domains"/>
    <property type="match status" value="1"/>
</dbReference>
<feature type="region of interest" description="Disordered" evidence="5">
    <location>
        <begin position="1"/>
        <end position="56"/>
    </location>
</feature>
<dbReference type="InterPro" id="IPR011701">
    <property type="entry name" value="MFS"/>
</dbReference>
<dbReference type="InterPro" id="IPR036259">
    <property type="entry name" value="MFS_trans_sf"/>
</dbReference>
<dbReference type="Pfam" id="PF07690">
    <property type="entry name" value="MFS_1"/>
    <property type="match status" value="1"/>
</dbReference>
<evidence type="ECO:0000256" key="6">
    <source>
        <dbReference type="SAM" id="Phobius"/>
    </source>
</evidence>
<evidence type="ECO:0000256" key="4">
    <source>
        <dbReference type="ARBA" id="ARBA00023136"/>
    </source>
</evidence>
<evidence type="ECO:0000256" key="2">
    <source>
        <dbReference type="ARBA" id="ARBA00022692"/>
    </source>
</evidence>
<dbReference type="AlphaFoldDB" id="A0AAN6SS81"/>
<feature type="transmembrane region" description="Helical" evidence="6">
    <location>
        <begin position="113"/>
        <end position="131"/>
    </location>
</feature>
<evidence type="ECO:0000256" key="3">
    <source>
        <dbReference type="ARBA" id="ARBA00022989"/>
    </source>
</evidence>
<evidence type="ECO:0000256" key="1">
    <source>
        <dbReference type="ARBA" id="ARBA00004141"/>
    </source>
</evidence>
<evidence type="ECO:0000259" key="7">
    <source>
        <dbReference type="PROSITE" id="PS50850"/>
    </source>
</evidence>
<feature type="domain" description="Major facilitator superfamily (MFS) profile" evidence="7">
    <location>
        <begin position="74"/>
        <end position="510"/>
    </location>
</feature>
<evidence type="ECO:0000313" key="9">
    <source>
        <dbReference type="Proteomes" id="UP001303115"/>
    </source>
</evidence>
<dbReference type="EMBL" id="MU854382">
    <property type="protein sequence ID" value="KAK4040206.1"/>
    <property type="molecule type" value="Genomic_DNA"/>
</dbReference>
<keyword evidence="9" id="KW-1185">Reference proteome</keyword>
<feature type="transmembrane region" description="Helical" evidence="6">
    <location>
        <begin position="392"/>
        <end position="411"/>
    </location>
</feature>
<protein>
    <recommendedName>
        <fullName evidence="7">Major facilitator superfamily (MFS) profile domain-containing protein</fullName>
    </recommendedName>
</protein>
<feature type="compositionally biased region" description="Basic and acidic residues" evidence="5">
    <location>
        <begin position="1"/>
        <end position="12"/>
    </location>
</feature>
<dbReference type="PROSITE" id="PS50850">
    <property type="entry name" value="MFS"/>
    <property type="match status" value="1"/>
</dbReference>
<keyword evidence="2 6" id="KW-0812">Transmembrane</keyword>
<keyword evidence="3 6" id="KW-1133">Transmembrane helix</keyword>
<feature type="transmembrane region" description="Helical" evidence="6">
    <location>
        <begin position="423"/>
        <end position="444"/>
    </location>
</feature>
<feature type="transmembrane region" description="Helical" evidence="6">
    <location>
        <begin position="73"/>
        <end position="93"/>
    </location>
</feature>
<dbReference type="GO" id="GO:0005886">
    <property type="term" value="C:plasma membrane"/>
    <property type="evidence" value="ECO:0007669"/>
    <property type="project" value="TreeGrafter"/>
</dbReference>
<dbReference type="InterPro" id="IPR020846">
    <property type="entry name" value="MFS_dom"/>
</dbReference>
<dbReference type="PANTHER" id="PTHR23502">
    <property type="entry name" value="MAJOR FACILITATOR SUPERFAMILY"/>
    <property type="match status" value="1"/>
</dbReference>
<dbReference type="SUPFAM" id="SSF103473">
    <property type="entry name" value="MFS general substrate transporter"/>
    <property type="match status" value="1"/>
</dbReference>
<evidence type="ECO:0000256" key="5">
    <source>
        <dbReference type="SAM" id="MobiDB-lite"/>
    </source>
</evidence>
<dbReference type="GO" id="GO:0022857">
    <property type="term" value="F:transmembrane transporter activity"/>
    <property type="evidence" value="ECO:0007669"/>
    <property type="project" value="InterPro"/>
</dbReference>
<feature type="transmembrane region" description="Helical" evidence="6">
    <location>
        <begin position="456"/>
        <end position="474"/>
    </location>
</feature>
<sequence>MEKTNPSEEVEKASPVSLSGSSSSSSKSEIALPLTDNHHRPPSASPQDDFTIVSFEPNDRANPHNWSTKTKSLIFLTAVLSTTTTSFSSTLPSNFAPSLPTIFALPDPSGPQRVLPASLYLAGFVFGPLAWAPLSESPRVGRWRVLVTGAALFVVMCLGQAVVREGDWAGFLVLRFLAGVVGSPPVSVFGGVIADLFEGEVERGRVMMWWSAAAFVGPLGAPILAGFVSIELGWRAVFWIALSFAVASFIAVLLMPETLASTILRRKAERLNKELSNTGKQFVAPSDVERESAWVAYKTTLSRPWRLLFGEMVVSLSCAYLGFVYAVFYMLLQIFPRIFQGVYGFTPGMSGILFTIMGLGTILGCFILTWYDGIAPRLGSRNPTKREEYLRLPPVCAAGPLYVVSMLWLGWSARPDVHWLVPLWSMVPYGLAYHLIYVAIINYVTDAYGIYSASALAAMSMTRSVAGTLLPLAIEDMVDGLGIAWSCTVLAGVSAGLALVPFGFIAYGEKIRAASRFSAALKPGAGQDREGASGSG</sequence>
<keyword evidence="4 6" id="KW-0472">Membrane</keyword>
<comment type="caution">
    <text evidence="8">The sequence shown here is derived from an EMBL/GenBank/DDBJ whole genome shotgun (WGS) entry which is preliminary data.</text>
</comment>
<dbReference type="PANTHER" id="PTHR23502:SF74">
    <property type="entry name" value="MAJOR FACILITATOR SUPERFAMILY (MFS) PROFILE DOMAIN-CONTAINING PROTEIN"/>
    <property type="match status" value="1"/>
</dbReference>
<comment type="subcellular location">
    <subcellularLocation>
        <location evidence="1">Membrane</location>
        <topology evidence="1">Multi-pass membrane protein</topology>
    </subcellularLocation>
</comment>
<feature type="transmembrane region" description="Helical" evidence="6">
    <location>
        <begin position="480"/>
        <end position="507"/>
    </location>
</feature>
<feature type="transmembrane region" description="Helical" evidence="6">
    <location>
        <begin position="236"/>
        <end position="256"/>
    </location>
</feature>
<name>A0AAN6SS81_9PEZI</name>
<accession>A0AAN6SS81</accession>
<proteinExistence type="predicted"/>
<feature type="transmembrane region" description="Helical" evidence="6">
    <location>
        <begin position="307"/>
        <end position="332"/>
    </location>
</feature>
<dbReference type="Proteomes" id="UP001303115">
    <property type="component" value="Unassembled WGS sequence"/>
</dbReference>
<feature type="compositionally biased region" description="Low complexity" evidence="5">
    <location>
        <begin position="14"/>
        <end position="28"/>
    </location>
</feature>
<organism evidence="8 9">
    <name type="scientific">Parachaetomium inaequale</name>
    <dbReference type="NCBI Taxonomy" id="2588326"/>
    <lineage>
        <taxon>Eukaryota</taxon>
        <taxon>Fungi</taxon>
        <taxon>Dikarya</taxon>
        <taxon>Ascomycota</taxon>
        <taxon>Pezizomycotina</taxon>
        <taxon>Sordariomycetes</taxon>
        <taxon>Sordariomycetidae</taxon>
        <taxon>Sordariales</taxon>
        <taxon>Chaetomiaceae</taxon>
        <taxon>Parachaetomium</taxon>
    </lineage>
</organism>
<reference evidence="9" key="1">
    <citation type="journal article" date="2023" name="Mol. Phylogenet. Evol.">
        <title>Genome-scale phylogeny and comparative genomics of the fungal order Sordariales.</title>
        <authorList>
            <person name="Hensen N."/>
            <person name="Bonometti L."/>
            <person name="Westerberg I."/>
            <person name="Brannstrom I.O."/>
            <person name="Guillou S."/>
            <person name="Cros-Aarteil S."/>
            <person name="Calhoun S."/>
            <person name="Haridas S."/>
            <person name="Kuo A."/>
            <person name="Mondo S."/>
            <person name="Pangilinan J."/>
            <person name="Riley R."/>
            <person name="LaButti K."/>
            <person name="Andreopoulos B."/>
            <person name="Lipzen A."/>
            <person name="Chen C."/>
            <person name="Yan M."/>
            <person name="Daum C."/>
            <person name="Ng V."/>
            <person name="Clum A."/>
            <person name="Steindorff A."/>
            <person name="Ohm R.A."/>
            <person name="Martin F."/>
            <person name="Silar P."/>
            <person name="Natvig D.O."/>
            <person name="Lalanne C."/>
            <person name="Gautier V."/>
            <person name="Ament-Velasquez S.L."/>
            <person name="Kruys A."/>
            <person name="Hutchinson M.I."/>
            <person name="Powell A.J."/>
            <person name="Barry K."/>
            <person name="Miller A.N."/>
            <person name="Grigoriev I.V."/>
            <person name="Debuchy R."/>
            <person name="Gladieux P."/>
            <person name="Hiltunen Thoren M."/>
            <person name="Johannesson H."/>
        </authorList>
    </citation>
    <scope>NUCLEOTIDE SEQUENCE [LARGE SCALE GENOMIC DNA]</scope>
    <source>
        <strain evidence="9">CBS 284.82</strain>
    </source>
</reference>
<feature type="transmembrane region" description="Helical" evidence="6">
    <location>
        <begin position="169"/>
        <end position="197"/>
    </location>
</feature>
<evidence type="ECO:0000313" key="8">
    <source>
        <dbReference type="EMBL" id="KAK4040206.1"/>
    </source>
</evidence>
<gene>
    <name evidence="8" type="ORF">C8A01DRAFT_46443</name>
</gene>